<dbReference type="OrthoDB" id="48036at2759"/>
<proteinExistence type="inferred from homology"/>
<keyword evidence="12" id="KW-0369">Histidine metabolism</keyword>
<comment type="pathway">
    <text evidence="4">Amino-acid degradation; L-histidine degradation into L-glutamate; L-glutamate from N-formimidoyl-L-glutamate (transferase route): step 1/1.</text>
</comment>
<dbReference type="InterPro" id="IPR037070">
    <property type="entry name" value="Formiminotransferase_C_sf"/>
</dbReference>
<dbReference type="GeneTree" id="ENSGT00390000005581"/>
<comment type="similarity">
    <text evidence="6">In the C-terminal section; belongs to the cyclodeaminase/cyclohydrolase family.</text>
</comment>
<evidence type="ECO:0000256" key="1">
    <source>
        <dbReference type="ARBA" id="ARBA00002680"/>
    </source>
</evidence>
<keyword evidence="14" id="KW-0333">Golgi apparatus</keyword>
<dbReference type="GeneID" id="100083636"/>
<reference evidence="23 24" key="1">
    <citation type="journal article" date="2008" name="Nature">
        <title>Genome analysis of the platypus reveals unique signatures of evolution.</title>
        <authorList>
            <person name="Warren W.C."/>
            <person name="Hillier L.W."/>
            <person name="Marshall Graves J.A."/>
            <person name="Birney E."/>
            <person name="Ponting C.P."/>
            <person name="Grutzner F."/>
            <person name="Belov K."/>
            <person name="Miller W."/>
            <person name="Clarke L."/>
            <person name="Chinwalla A.T."/>
            <person name="Yang S.P."/>
            <person name="Heger A."/>
            <person name="Locke D.P."/>
            <person name="Miethke P."/>
            <person name="Waters P.D."/>
            <person name="Veyrunes F."/>
            <person name="Fulton L."/>
            <person name="Fulton B."/>
            <person name="Graves T."/>
            <person name="Wallis J."/>
            <person name="Puente X.S."/>
            <person name="Lopez-Otin C."/>
            <person name="Ordonez G.R."/>
            <person name="Eichler E.E."/>
            <person name="Chen L."/>
            <person name="Cheng Z."/>
            <person name="Deakin J.E."/>
            <person name="Alsop A."/>
            <person name="Thompson K."/>
            <person name="Kirby P."/>
            <person name="Papenfuss A.T."/>
            <person name="Wakefield M.J."/>
            <person name="Olender T."/>
            <person name="Lancet D."/>
            <person name="Huttley G.A."/>
            <person name="Smit A.F."/>
            <person name="Pask A."/>
            <person name="Temple-Smith P."/>
            <person name="Batzer M.A."/>
            <person name="Walker J.A."/>
            <person name="Konkel M.K."/>
            <person name="Harris R.S."/>
            <person name="Whittington C.M."/>
            <person name="Wong E.S."/>
            <person name="Gemmell N.J."/>
            <person name="Buschiazzo E."/>
            <person name="Vargas Jentzsch I.M."/>
            <person name="Merkel A."/>
            <person name="Schmitz J."/>
            <person name="Zemann A."/>
            <person name="Churakov G."/>
            <person name="Kriegs J.O."/>
            <person name="Brosius J."/>
            <person name="Murchison E.P."/>
            <person name="Sachidanandam R."/>
            <person name="Smith C."/>
            <person name="Hannon G.J."/>
            <person name="Tsend-Ayush E."/>
            <person name="McMillan D."/>
            <person name="Attenborough R."/>
            <person name="Rens W."/>
            <person name="Ferguson-Smith M."/>
            <person name="Lefevre C.M."/>
            <person name="Sharp J.A."/>
            <person name="Nicholas K.R."/>
            <person name="Ray D.A."/>
            <person name="Kube M."/>
            <person name="Reinhardt R."/>
            <person name="Pringle T.H."/>
            <person name="Taylor J."/>
            <person name="Jones R.C."/>
            <person name="Nixon B."/>
            <person name="Dacheux J.L."/>
            <person name="Niwa H."/>
            <person name="Sekita Y."/>
            <person name="Huang X."/>
            <person name="Stark A."/>
            <person name="Kheradpour P."/>
            <person name="Kellis M."/>
            <person name="Flicek P."/>
            <person name="Chen Y."/>
            <person name="Webber C."/>
            <person name="Hardison R."/>
            <person name="Nelson J."/>
            <person name="Hallsworth-Pepin K."/>
            <person name="Delehaunty K."/>
            <person name="Markovic C."/>
            <person name="Minx P."/>
            <person name="Feng Y."/>
            <person name="Kremitzki C."/>
            <person name="Mitreva M."/>
            <person name="Glasscock J."/>
            <person name="Wylie T."/>
            <person name="Wohldmann P."/>
            <person name="Thiru P."/>
            <person name="Nhan M.N."/>
            <person name="Pohl C.S."/>
            <person name="Smith S.M."/>
            <person name="Hou S."/>
            <person name="Nefedov M."/>
            <person name="de Jong P.J."/>
            <person name="Renfree M.B."/>
            <person name="Mardis E.R."/>
            <person name="Wilson R.K."/>
        </authorList>
    </citation>
    <scope>NUCLEOTIDE SEQUENCE [LARGE SCALE GENOMIC DNA]</scope>
    <source>
        <strain evidence="23 24">Glennie</strain>
    </source>
</reference>
<dbReference type="NCBIfam" id="TIGR02024">
    <property type="entry name" value="FtcD"/>
    <property type="match status" value="1"/>
</dbReference>
<dbReference type="FunFam" id="1.20.120.680:FF:000001">
    <property type="entry name" value="Formimidoyltransferase cyclodeaminase"/>
    <property type="match status" value="1"/>
</dbReference>
<dbReference type="GO" id="GO:0019557">
    <property type="term" value="P:L-histidine catabolic process to glutamate and formate"/>
    <property type="evidence" value="ECO:0007669"/>
    <property type="project" value="UniProtKB-UniPathway"/>
</dbReference>
<sequence>MSRLVECVPNFSEGNKKEVIDAIAKAISQTQGCALLDVDAGPSTNRTVYTFVGTPEDVVQGALNAARVAFRLIDMTQHRGEHPRMGALDVCPFIPVKNVTMEECITCAHLFGHQLSTELGVPVYLYGEAAQKDNRKALPTIRAGEYEGLPEKLRLAEWAPDFGPGSFIPTWGATATGARKFLIAFNINLLCTKEQAHRIALNVREQGRGKDQPGRLKKVQGIGWYLDEENIAQVSTNLLDFEVTAIHTVYEEICKDAQELNLPVVGSQLVGLIPLKAILDAAEFYSKKENLFVLEEEHKIRLVVNRLGLDSLSSFNPKERIIEYMVQDGKTDGELISKSLSAFVRQVGARSAAPGGGSVSAAVSAMGAALGSMVGLMTYGKRQFEDLDPVMRKLIPPFHQTMNELIVMVDSDSDAFGSYMEAMKMPKYTPEEKEQRAAAIQRGLKKAVSVPLSLAEKVNALWPTLKEMALYGNLACKSDLQVAAKALETGVFGAYCNVLINLKDVTDEQFKTQIREKVSSLLEEAQQSMTLVLDSLDKRGE</sequence>
<dbReference type="FunFam" id="3.30.990.10:FF:000001">
    <property type="entry name" value="Formimidoyltransferase cyclodeaminase"/>
    <property type="match status" value="1"/>
</dbReference>
<comment type="subcellular location">
    <subcellularLocation>
        <location evidence="2">Cytoplasm</location>
        <location evidence="2">Cytoskeleton</location>
        <location evidence="2">Microtubule organizing center</location>
        <location evidence="2">Centrosome</location>
        <location evidence="2">Centriole</location>
    </subcellularLocation>
    <subcellularLocation>
        <location evidence="3">Golgi apparatus</location>
    </subcellularLocation>
</comment>
<dbReference type="CTD" id="10841"/>
<dbReference type="GO" id="GO:0030409">
    <property type="term" value="F:glutamate formimidoyltransferase activity"/>
    <property type="evidence" value="ECO:0007669"/>
    <property type="project" value="UniProtKB-EC"/>
</dbReference>
<evidence type="ECO:0000256" key="19">
    <source>
        <dbReference type="ARBA" id="ARBA00025915"/>
    </source>
</evidence>
<evidence type="ECO:0000256" key="2">
    <source>
        <dbReference type="ARBA" id="ARBA00004114"/>
    </source>
</evidence>
<dbReference type="GO" id="GO:0005814">
    <property type="term" value="C:centriole"/>
    <property type="evidence" value="ECO:0007669"/>
    <property type="project" value="UniProtKB-SubCell"/>
</dbReference>
<dbReference type="Bgee" id="ENSOANG00000013566">
    <property type="expression patterns" value="Expressed in liver and 1 other cell type or tissue"/>
</dbReference>
<dbReference type="UniPathway" id="UPA00379">
    <property type="reaction ID" value="UER00555"/>
</dbReference>
<dbReference type="Pfam" id="PF07837">
    <property type="entry name" value="FTCD_N"/>
    <property type="match status" value="1"/>
</dbReference>
<evidence type="ECO:0000256" key="8">
    <source>
        <dbReference type="ARBA" id="ARBA00012998"/>
    </source>
</evidence>
<evidence type="ECO:0000256" key="10">
    <source>
        <dbReference type="ARBA" id="ARBA00022490"/>
    </source>
</evidence>
<feature type="domain" description="Formiminotransferase C-terminal subdomain" evidence="21">
    <location>
        <begin position="181"/>
        <end position="325"/>
    </location>
</feature>
<reference evidence="23" key="3">
    <citation type="submission" date="2025-09" db="UniProtKB">
        <authorList>
            <consortium name="Ensembl"/>
        </authorList>
    </citation>
    <scope>IDENTIFICATION</scope>
    <source>
        <strain evidence="23">Glennie</strain>
    </source>
</reference>
<evidence type="ECO:0000313" key="24">
    <source>
        <dbReference type="Proteomes" id="UP000002279"/>
    </source>
</evidence>
<keyword evidence="24" id="KW-1185">Reference proteome</keyword>
<organism evidence="23 24">
    <name type="scientific">Ornithorhynchus anatinus</name>
    <name type="common">Duckbill platypus</name>
    <dbReference type="NCBI Taxonomy" id="9258"/>
    <lineage>
        <taxon>Eukaryota</taxon>
        <taxon>Metazoa</taxon>
        <taxon>Chordata</taxon>
        <taxon>Craniata</taxon>
        <taxon>Vertebrata</taxon>
        <taxon>Euteleostomi</taxon>
        <taxon>Mammalia</taxon>
        <taxon>Monotremata</taxon>
        <taxon>Ornithorhynchidae</taxon>
        <taxon>Ornithorhynchus</taxon>
    </lineage>
</organism>
<dbReference type="InterPro" id="IPR012886">
    <property type="entry name" value="Formiminotransferase_N"/>
</dbReference>
<reference evidence="23" key="2">
    <citation type="submission" date="2025-08" db="UniProtKB">
        <authorList>
            <consortium name="Ensembl"/>
        </authorList>
    </citation>
    <scope>IDENTIFICATION</scope>
    <source>
        <strain evidence="23">Glennie</strain>
    </source>
</reference>
<name>F7DDZ6_ORNAN</name>
<dbReference type="KEGG" id="oaa:100083636"/>
<evidence type="ECO:0000256" key="5">
    <source>
        <dbReference type="ARBA" id="ARBA00008297"/>
    </source>
</evidence>
<dbReference type="RefSeq" id="XP_028925374.1">
    <property type="nucleotide sequence ID" value="XM_029069541.2"/>
</dbReference>
<evidence type="ECO:0000256" key="7">
    <source>
        <dbReference type="ARBA" id="ARBA00012252"/>
    </source>
</evidence>
<dbReference type="Proteomes" id="UP000002279">
    <property type="component" value="Chromosome 7"/>
</dbReference>
<dbReference type="Pfam" id="PF02971">
    <property type="entry name" value="FTCD"/>
    <property type="match status" value="1"/>
</dbReference>
<evidence type="ECO:0000256" key="20">
    <source>
        <dbReference type="ARBA" id="ARBA00030029"/>
    </source>
</evidence>
<dbReference type="GO" id="GO:0019556">
    <property type="term" value="P:L-histidine catabolic process to glutamate and formamide"/>
    <property type="evidence" value="ECO:0007669"/>
    <property type="project" value="UniProtKB-UniPathway"/>
</dbReference>
<dbReference type="GO" id="GO:0005542">
    <property type="term" value="F:folic acid binding"/>
    <property type="evidence" value="ECO:0007669"/>
    <property type="project" value="UniProtKB-KW"/>
</dbReference>
<dbReference type="Gene3D" id="3.30.70.670">
    <property type="entry name" value="Formiminotransferase, C-terminal subdomain"/>
    <property type="match status" value="1"/>
</dbReference>
<accession>F7DDZ6</accession>
<dbReference type="EC" id="2.1.2.5" evidence="7"/>
<evidence type="ECO:0000259" key="21">
    <source>
        <dbReference type="SMART" id="SM01221"/>
    </source>
</evidence>
<gene>
    <name evidence="23" type="primary">FTCD</name>
</gene>
<evidence type="ECO:0000256" key="4">
    <source>
        <dbReference type="ARBA" id="ARBA00005082"/>
    </source>
</evidence>
<evidence type="ECO:0000256" key="18">
    <source>
        <dbReference type="ARBA" id="ARBA00025506"/>
    </source>
</evidence>
<dbReference type="HOGENOM" id="CLU_040037_1_0_1"/>
<dbReference type="GO" id="GO:0005886">
    <property type="term" value="C:plasma membrane"/>
    <property type="evidence" value="ECO:0007669"/>
    <property type="project" value="Ensembl"/>
</dbReference>
<keyword evidence="10" id="KW-0963">Cytoplasm</keyword>
<evidence type="ECO:0000256" key="17">
    <source>
        <dbReference type="ARBA" id="ARBA00023268"/>
    </source>
</evidence>
<dbReference type="InterPro" id="IPR037064">
    <property type="entry name" value="Formiminotransferase_N_sf"/>
</dbReference>
<keyword evidence="16" id="KW-0456">Lyase</keyword>
<dbReference type="GO" id="GO:0030412">
    <property type="term" value="F:formimidoyltetrahydrofolate cyclodeaminase activity"/>
    <property type="evidence" value="ECO:0007669"/>
    <property type="project" value="UniProtKB-EC"/>
</dbReference>
<evidence type="ECO:0000256" key="15">
    <source>
        <dbReference type="ARBA" id="ARBA00023212"/>
    </source>
</evidence>
<dbReference type="FunFam" id="3.30.70.670:FF:000001">
    <property type="entry name" value="Formimidoyltransferase cyclodeaminase"/>
    <property type="match status" value="1"/>
</dbReference>
<dbReference type="Ensembl" id="ENSOANT00000021401.3">
    <property type="protein sequence ID" value="ENSOANP00000021398.2"/>
    <property type="gene ID" value="ENSOANG00000013566.3"/>
</dbReference>
<dbReference type="InterPro" id="IPR036178">
    <property type="entry name" value="Formintransfe-cycloase-like_sf"/>
</dbReference>
<keyword evidence="15" id="KW-0206">Cytoskeleton</keyword>
<dbReference type="InterPro" id="IPR004227">
    <property type="entry name" value="Formiminotransferase_cat"/>
</dbReference>
<dbReference type="OMA" id="TYGKRQW"/>
<dbReference type="GO" id="GO:0000139">
    <property type="term" value="C:Golgi membrane"/>
    <property type="evidence" value="ECO:0007669"/>
    <property type="project" value="Ensembl"/>
</dbReference>
<evidence type="ECO:0000259" key="22">
    <source>
        <dbReference type="SMART" id="SM01222"/>
    </source>
</evidence>
<evidence type="ECO:0000256" key="11">
    <source>
        <dbReference type="ARBA" id="ARBA00022679"/>
    </source>
</evidence>
<dbReference type="STRING" id="9258.ENSOANP00000021398"/>
<keyword evidence="13" id="KW-0290">Folate-binding</keyword>
<evidence type="ECO:0000256" key="9">
    <source>
        <dbReference type="ARBA" id="ARBA00017787"/>
    </source>
</evidence>
<dbReference type="GO" id="GO:0030868">
    <property type="term" value="C:smooth endoplasmic reticulum membrane"/>
    <property type="evidence" value="ECO:0007669"/>
    <property type="project" value="Ensembl"/>
</dbReference>
<evidence type="ECO:0000256" key="14">
    <source>
        <dbReference type="ARBA" id="ARBA00023034"/>
    </source>
</evidence>
<keyword evidence="17" id="KW-0511">Multifunctional enzyme</keyword>
<dbReference type="PANTHER" id="PTHR12234:SF0">
    <property type="entry name" value="FORMIMIDOYLTRANSFERASE-CYCLODEAMINASE"/>
    <property type="match status" value="1"/>
</dbReference>
<dbReference type="InterPro" id="IPR007044">
    <property type="entry name" value="Cyclodeamin/CycHdrlase"/>
</dbReference>
<dbReference type="PANTHER" id="PTHR12234">
    <property type="entry name" value="FORMIMINOTRANSFERASE-CYCLODEAMINASE"/>
    <property type="match status" value="1"/>
</dbReference>
<dbReference type="eggNOG" id="ENOG502QQBY">
    <property type="taxonomic scope" value="Eukaryota"/>
</dbReference>
<dbReference type="InParanoid" id="F7DDZ6"/>
<protein>
    <recommendedName>
        <fullName evidence="9">Formimidoyltransferase-cyclodeaminase</fullName>
        <ecNumber evidence="7">2.1.2.5</ecNumber>
        <ecNumber evidence="8">4.3.1.4</ecNumber>
    </recommendedName>
    <alternativeName>
        <fullName evidence="20">Formiminotransferase-cyclodeaminase</fullName>
    </alternativeName>
</protein>
<comment type="subunit">
    <text evidence="19">Homooctamer, including four polyglutamate binding sites. The subunits are arranged as a tetramer of dimers, and form a planar ring-shaped structure.</text>
</comment>
<dbReference type="InterPro" id="IPR022384">
    <property type="entry name" value="FormiminoTrfase_cat_dom_sf"/>
</dbReference>
<evidence type="ECO:0000313" key="23">
    <source>
        <dbReference type="Ensembl" id="ENSOANP00000021398.2"/>
    </source>
</evidence>
<dbReference type="GO" id="GO:0008017">
    <property type="term" value="F:microtubule binding"/>
    <property type="evidence" value="ECO:0007669"/>
    <property type="project" value="Ensembl"/>
</dbReference>
<dbReference type="SMART" id="SM01221">
    <property type="entry name" value="FTCD"/>
    <property type="match status" value="1"/>
</dbReference>
<comment type="similarity">
    <text evidence="5">In the N-terminal section; belongs to the formiminotransferase family.</text>
</comment>
<dbReference type="GO" id="GO:0005829">
    <property type="term" value="C:cytosol"/>
    <property type="evidence" value="ECO:0007669"/>
    <property type="project" value="Ensembl"/>
</dbReference>
<keyword evidence="11" id="KW-0808">Transferase</keyword>
<dbReference type="Pfam" id="PF04961">
    <property type="entry name" value="FTCD_C"/>
    <property type="match status" value="1"/>
</dbReference>
<evidence type="ECO:0000256" key="13">
    <source>
        <dbReference type="ARBA" id="ARBA00022954"/>
    </source>
</evidence>
<dbReference type="SMART" id="SM01222">
    <property type="entry name" value="FTCD_N"/>
    <property type="match status" value="1"/>
</dbReference>
<dbReference type="Gene3D" id="1.20.120.680">
    <property type="entry name" value="Formiminotetrahydrofolate cyclodeaminase monomer, up-and-down helical bundle"/>
    <property type="match status" value="1"/>
</dbReference>
<evidence type="ECO:0000256" key="6">
    <source>
        <dbReference type="ARBA" id="ARBA00010825"/>
    </source>
</evidence>
<dbReference type="SUPFAM" id="SSF55116">
    <property type="entry name" value="Formiminotransferase domain of formiminotransferase-cyclodeaminase"/>
    <property type="match status" value="2"/>
</dbReference>
<evidence type="ECO:0000256" key="3">
    <source>
        <dbReference type="ARBA" id="ARBA00004555"/>
    </source>
</evidence>
<evidence type="ECO:0000256" key="16">
    <source>
        <dbReference type="ARBA" id="ARBA00023239"/>
    </source>
</evidence>
<dbReference type="SUPFAM" id="SSF101262">
    <property type="entry name" value="Methenyltetrahydrofolate cyclohydrolase-like"/>
    <property type="match status" value="1"/>
</dbReference>
<dbReference type="EC" id="4.3.1.4" evidence="8"/>
<dbReference type="FunCoup" id="F7DDZ6">
    <property type="interactions" value="290"/>
</dbReference>
<dbReference type="InterPro" id="IPR013802">
    <property type="entry name" value="Formiminotransferase_C"/>
</dbReference>
<dbReference type="Gene3D" id="3.30.990.10">
    <property type="entry name" value="Formiminotransferase, N-terminal subdomain"/>
    <property type="match status" value="1"/>
</dbReference>
<dbReference type="AlphaFoldDB" id="F7DDZ6"/>
<feature type="domain" description="Formiminotransferase N-terminal subdomain" evidence="22">
    <location>
        <begin position="3"/>
        <end position="180"/>
    </location>
</feature>
<comment type="function">
    <text evidence="1">Binds and promotes bundling of vimentin filaments originating from the Golgi.</text>
</comment>
<dbReference type="InterPro" id="IPR051623">
    <property type="entry name" value="FTCD"/>
</dbReference>
<comment type="function">
    <text evidence="18">Folate-dependent enzyme, that displays both transferase and deaminase activity. Serves to channel one-carbon units from formiminoglutamate to the folate pool.</text>
</comment>
<evidence type="ECO:0000256" key="12">
    <source>
        <dbReference type="ARBA" id="ARBA00022808"/>
    </source>
</evidence>